<proteinExistence type="predicted"/>
<dbReference type="AlphaFoldDB" id="A0A4R4E0Q9"/>
<keyword evidence="3" id="KW-1185">Reference proteome</keyword>
<evidence type="ECO:0000259" key="1">
    <source>
        <dbReference type="Pfam" id="PF18942"/>
    </source>
</evidence>
<evidence type="ECO:0000313" key="3">
    <source>
        <dbReference type="Proteomes" id="UP000295164"/>
    </source>
</evidence>
<comment type="caution">
    <text evidence="2">The sequence shown here is derived from an EMBL/GenBank/DDBJ whole genome shotgun (WGS) entry which is preliminary data.</text>
</comment>
<reference evidence="2 3" key="1">
    <citation type="submission" date="2019-03" db="EMBL/GenBank/DDBJ databases">
        <authorList>
            <person name="Kim M.K.M."/>
        </authorList>
    </citation>
    <scope>NUCLEOTIDE SEQUENCE [LARGE SCALE GENOMIC DNA]</scope>
    <source>
        <strain evidence="2 3">17J68-15</strain>
    </source>
</reference>
<dbReference type="InterPro" id="IPR043744">
    <property type="entry name" value="DUF5689"/>
</dbReference>
<dbReference type="Proteomes" id="UP000295164">
    <property type="component" value="Unassembled WGS sequence"/>
</dbReference>
<sequence>MTRISLKHFLAAGFALFMGTVVLVSCKRTFDDPPAPSAPGLSANISIKDLKAMDTAPYSVTHITQDLVIRGIVNMDDKSGNYYQQISIQDSTAGIILRLAGSNLNTSYPVGRELFVKVKDLYLGEYGGVIQLGGGADSISGGVTMLSPVLQDRHIFKGALNQRIEPKVVNVANLLTTERDRNTMSYASMLIRVVGYEFQSSDTSKTWADVGASGNRVAKGCSLPTAANLTVRTSNFANFATQPVPNGNGSLTGIYSFFGSTKQLTIRDTSDAQMWGPRCGGGSTPPPAGGGTSNPTMTLTGTSPLTIDFNGLGSALPNGVRLGMSQTTSATDTNDVLVTTATPWATSTANFRNIASATGASQGADDATQSGYTNRALGIRQTSSVGDPGAGVVFILANTTGKTLTQMTFQLQSLDAGSGRTTTWAVEYAVGDAVPTSYTALAPTGTLTTGGAAYSNNLVTVPLPAALSNQAQKVWIRIYAKSGTSGSGNRATSGIDDVKFFWN</sequence>
<protein>
    <recommendedName>
        <fullName evidence="1">DUF5689 domain-containing protein</fullName>
    </recommendedName>
</protein>
<dbReference type="PROSITE" id="PS51257">
    <property type="entry name" value="PROKAR_LIPOPROTEIN"/>
    <property type="match status" value="1"/>
</dbReference>
<dbReference type="OrthoDB" id="1492759at2"/>
<evidence type="ECO:0000313" key="2">
    <source>
        <dbReference type="EMBL" id="TCZ70562.1"/>
    </source>
</evidence>
<gene>
    <name evidence="2" type="ORF">E0486_10505</name>
</gene>
<dbReference type="Pfam" id="PF18942">
    <property type="entry name" value="DUF5689"/>
    <property type="match status" value="1"/>
</dbReference>
<name>A0A4R4E0Q9_9BACT</name>
<dbReference type="RefSeq" id="WP_131852131.1">
    <property type="nucleotide sequence ID" value="NZ_SKFH01000015.1"/>
</dbReference>
<dbReference type="EMBL" id="SKFH01000015">
    <property type="protein sequence ID" value="TCZ70562.1"/>
    <property type="molecule type" value="Genomic_DNA"/>
</dbReference>
<organism evidence="2 3">
    <name type="scientific">Flaviaesturariibacter aridisoli</name>
    <dbReference type="NCBI Taxonomy" id="2545761"/>
    <lineage>
        <taxon>Bacteria</taxon>
        <taxon>Pseudomonadati</taxon>
        <taxon>Bacteroidota</taxon>
        <taxon>Chitinophagia</taxon>
        <taxon>Chitinophagales</taxon>
        <taxon>Chitinophagaceae</taxon>
        <taxon>Flaviaestuariibacter</taxon>
    </lineage>
</organism>
<accession>A0A4R4E0Q9</accession>
<feature type="domain" description="DUF5689" evidence="1">
    <location>
        <begin position="43"/>
        <end position="271"/>
    </location>
</feature>